<dbReference type="InterPro" id="IPR001138">
    <property type="entry name" value="Zn2Cys6_DnaBD"/>
</dbReference>
<keyword evidence="2" id="KW-0479">Metal-binding</keyword>
<dbReference type="EMBL" id="JAAAIM010001230">
    <property type="protein sequence ID" value="KAG0280853.1"/>
    <property type="molecule type" value="Genomic_DNA"/>
</dbReference>
<keyword evidence="3" id="KW-0805">Transcription regulation</keyword>
<feature type="domain" description="Zn(2)-C6 fungal-type" evidence="7">
    <location>
        <begin position="27"/>
        <end position="57"/>
    </location>
</feature>
<dbReference type="CDD" id="cd12148">
    <property type="entry name" value="fungal_TF_MHR"/>
    <property type="match status" value="1"/>
</dbReference>
<dbReference type="CDD" id="cd00067">
    <property type="entry name" value="GAL4"/>
    <property type="match status" value="1"/>
</dbReference>
<dbReference type="PROSITE" id="PS00463">
    <property type="entry name" value="ZN2_CY6_FUNGAL_1"/>
    <property type="match status" value="1"/>
</dbReference>
<keyword evidence="9" id="KW-1185">Reference proteome</keyword>
<evidence type="ECO:0000256" key="5">
    <source>
        <dbReference type="ARBA" id="ARBA00023242"/>
    </source>
</evidence>
<name>A0ABQ7JMJ6_9FUNG</name>
<dbReference type="PANTHER" id="PTHR47338:SF5">
    <property type="entry name" value="ZN(II)2CYS6 TRANSCRIPTION FACTOR (EUROFUNG)"/>
    <property type="match status" value="1"/>
</dbReference>
<sequence>MPNHQQNPISPYLAQPARNKRKNATQACDSCRRRKRQCDAQRPVCSSCQKVNLGCTYNRNGLKRGRKANSTHQGLGAPCTTFKSTECSSADISGQHSESNSTLNNFTSMDPFSREVTDHLVDLFFEHCFQDFDFFSPLEFLRKYVRGTISQELLYAVCASGASFSDHPAIAKTPPSSNGQIYVDRVKARMIYLISQESVDVIHTLMILARAEYDAGHAQKGFRLEAMAIGMVPELGLHRSQAPEKPFQSEAERITFEVGFRTFAVAVTYDWFKSLVWGMPGMLEHMLIEWQSAGLQQGWWIERVSSNTEREQQRIESLDDYTIGILHRIHRPQRLRGAETKIHLWQLVDVGRLVRKVCQNMSSSGYKEDQHLKVGQVIEGAGSTATSTKMTTSRQHSVQGEYRQAENALDHWRETLPQDLQPSRIKDMVSRVDTYGFVLTGYYYALVIQLHRPFLLKASMSISRCKKKLSEEAEVDMEEELKQRIGRNELQMLETCLTKCLAAADGMLAIIEQFTNEDIRFRGYAFTFPIFIAGTVRRLT</sequence>
<dbReference type="InterPro" id="IPR036864">
    <property type="entry name" value="Zn2-C6_fun-type_DNA-bd_sf"/>
</dbReference>
<evidence type="ECO:0000259" key="7">
    <source>
        <dbReference type="PROSITE" id="PS50048"/>
    </source>
</evidence>
<keyword evidence="4" id="KW-0804">Transcription</keyword>
<dbReference type="Pfam" id="PF00172">
    <property type="entry name" value="Zn_clus"/>
    <property type="match status" value="1"/>
</dbReference>
<evidence type="ECO:0000256" key="1">
    <source>
        <dbReference type="ARBA" id="ARBA00004123"/>
    </source>
</evidence>
<keyword evidence="5" id="KW-0539">Nucleus</keyword>
<gene>
    <name evidence="8" type="ORF">BGZ96_001411</name>
</gene>
<protein>
    <recommendedName>
        <fullName evidence="7">Zn(2)-C6 fungal-type domain-containing protein</fullName>
    </recommendedName>
</protein>
<dbReference type="SMART" id="SM00066">
    <property type="entry name" value="GAL4"/>
    <property type="match status" value="1"/>
</dbReference>
<dbReference type="SUPFAM" id="SSF57701">
    <property type="entry name" value="Zn2/Cys6 DNA-binding domain"/>
    <property type="match status" value="1"/>
</dbReference>
<dbReference type="InterPro" id="IPR050815">
    <property type="entry name" value="TF_fung"/>
</dbReference>
<comment type="caution">
    <text evidence="8">The sequence shown here is derived from an EMBL/GenBank/DDBJ whole genome shotgun (WGS) entry which is preliminary data.</text>
</comment>
<dbReference type="Proteomes" id="UP001194696">
    <property type="component" value="Unassembled WGS sequence"/>
</dbReference>
<dbReference type="Gene3D" id="4.10.240.10">
    <property type="entry name" value="Zn(2)-C6 fungal-type DNA-binding domain"/>
    <property type="match status" value="1"/>
</dbReference>
<proteinExistence type="predicted"/>
<evidence type="ECO:0000256" key="4">
    <source>
        <dbReference type="ARBA" id="ARBA00023163"/>
    </source>
</evidence>
<evidence type="ECO:0000256" key="6">
    <source>
        <dbReference type="SAM" id="MobiDB-lite"/>
    </source>
</evidence>
<dbReference type="InterPro" id="IPR007219">
    <property type="entry name" value="XnlR_reg_dom"/>
</dbReference>
<evidence type="ECO:0000256" key="2">
    <source>
        <dbReference type="ARBA" id="ARBA00022723"/>
    </source>
</evidence>
<evidence type="ECO:0000313" key="9">
    <source>
        <dbReference type="Proteomes" id="UP001194696"/>
    </source>
</evidence>
<comment type="subcellular location">
    <subcellularLocation>
        <location evidence="1">Nucleus</location>
    </subcellularLocation>
</comment>
<reference evidence="8 9" key="1">
    <citation type="journal article" date="2020" name="Fungal Divers.">
        <title>Resolving the Mortierellaceae phylogeny through synthesis of multi-gene phylogenetics and phylogenomics.</title>
        <authorList>
            <person name="Vandepol N."/>
            <person name="Liber J."/>
            <person name="Desiro A."/>
            <person name="Na H."/>
            <person name="Kennedy M."/>
            <person name="Barry K."/>
            <person name="Grigoriev I.V."/>
            <person name="Miller A.N."/>
            <person name="O'Donnell K."/>
            <person name="Stajich J.E."/>
            <person name="Bonito G."/>
        </authorList>
    </citation>
    <scope>NUCLEOTIDE SEQUENCE [LARGE SCALE GENOMIC DNA]</scope>
    <source>
        <strain evidence="8 9">AD045</strain>
    </source>
</reference>
<evidence type="ECO:0000256" key="3">
    <source>
        <dbReference type="ARBA" id="ARBA00023015"/>
    </source>
</evidence>
<dbReference type="PROSITE" id="PS50048">
    <property type="entry name" value="ZN2_CY6_FUNGAL_2"/>
    <property type="match status" value="1"/>
</dbReference>
<feature type="region of interest" description="Disordered" evidence="6">
    <location>
        <begin position="1"/>
        <end position="21"/>
    </location>
</feature>
<organism evidence="8 9">
    <name type="scientific">Linnemannia gamsii</name>
    <dbReference type="NCBI Taxonomy" id="64522"/>
    <lineage>
        <taxon>Eukaryota</taxon>
        <taxon>Fungi</taxon>
        <taxon>Fungi incertae sedis</taxon>
        <taxon>Mucoromycota</taxon>
        <taxon>Mortierellomycotina</taxon>
        <taxon>Mortierellomycetes</taxon>
        <taxon>Mortierellales</taxon>
        <taxon>Mortierellaceae</taxon>
        <taxon>Linnemannia</taxon>
    </lineage>
</organism>
<dbReference type="Pfam" id="PF04082">
    <property type="entry name" value="Fungal_trans"/>
    <property type="match status" value="1"/>
</dbReference>
<accession>A0ABQ7JMJ6</accession>
<dbReference type="PANTHER" id="PTHR47338">
    <property type="entry name" value="ZN(II)2CYS6 TRANSCRIPTION FACTOR (EUROFUNG)-RELATED"/>
    <property type="match status" value="1"/>
</dbReference>
<evidence type="ECO:0000313" key="8">
    <source>
        <dbReference type="EMBL" id="KAG0280853.1"/>
    </source>
</evidence>